<dbReference type="SMART" id="SM00239">
    <property type="entry name" value="C2"/>
    <property type="match status" value="1"/>
</dbReference>
<proteinExistence type="predicted"/>
<feature type="compositionally biased region" description="Low complexity" evidence="3">
    <location>
        <begin position="691"/>
        <end position="700"/>
    </location>
</feature>
<dbReference type="InterPro" id="IPR035892">
    <property type="entry name" value="C2_domain_sf"/>
</dbReference>
<organism evidence="6">
    <name type="scientific">Lutzomyia longipalpis</name>
    <name type="common">Sand fly</name>
    <dbReference type="NCBI Taxonomy" id="7200"/>
    <lineage>
        <taxon>Eukaryota</taxon>
        <taxon>Metazoa</taxon>
        <taxon>Ecdysozoa</taxon>
        <taxon>Arthropoda</taxon>
        <taxon>Hexapoda</taxon>
        <taxon>Insecta</taxon>
        <taxon>Pterygota</taxon>
        <taxon>Neoptera</taxon>
        <taxon>Endopterygota</taxon>
        <taxon>Diptera</taxon>
        <taxon>Nematocera</taxon>
        <taxon>Psychodoidea</taxon>
        <taxon>Psychodidae</taxon>
        <taxon>Lutzomyia</taxon>
        <taxon>Lutzomyia</taxon>
    </lineage>
</organism>
<dbReference type="Pfam" id="PF00130">
    <property type="entry name" value="C1_1"/>
    <property type="match status" value="1"/>
</dbReference>
<evidence type="ECO:0000256" key="3">
    <source>
        <dbReference type="SAM" id="MobiDB-lite"/>
    </source>
</evidence>
<dbReference type="PROSITE" id="PS50004">
    <property type="entry name" value="C2"/>
    <property type="match status" value="1"/>
</dbReference>
<dbReference type="CDD" id="cd20831">
    <property type="entry name" value="C1_dGM13116p-like"/>
    <property type="match status" value="1"/>
</dbReference>
<evidence type="ECO:0000259" key="5">
    <source>
        <dbReference type="PROSITE" id="PS50081"/>
    </source>
</evidence>
<dbReference type="Gene3D" id="3.30.60.20">
    <property type="match status" value="1"/>
</dbReference>
<feature type="region of interest" description="Disordered" evidence="3">
    <location>
        <begin position="61"/>
        <end position="129"/>
    </location>
</feature>
<evidence type="ECO:0000256" key="1">
    <source>
        <dbReference type="ARBA" id="ARBA00022723"/>
    </source>
</evidence>
<dbReference type="CDD" id="cd08678">
    <property type="entry name" value="C2_C21orf25-like"/>
    <property type="match status" value="1"/>
</dbReference>
<evidence type="ECO:0000259" key="4">
    <source>
        <dbReference type="PROSITE" id="PS50004"/>
    </source>
</evidence>
<dbReference type="GO" id="GO:0016301">
    <property type="term" value="F:kinase activity"/>
    <property type="evidence" value="ECO:0007669"/>
    <property type="project" value="UniProtKB-KW"/>
</dbReference>
<feature type="region of interest" description="Disordered" evidence="3">
    <location>
        <begin position="668"/>
        <end position="700"/>
    </location>
</feature>
<evidence type="ECO:0000313" key="6">
    <source>
        <dbReference type="EMBL" id="MBC1176037.1"/>
    </source>
</evidence>
<feature type="compositionally biased region" description="Basic and acidic residues" evidence="3">
    <location>
        <begin position="61"/>
        <end position="78"/>
    </location>
</feature>
<dbReference type="InterPro" id="IPR000008">
    <property type="entry name" value="C2_dom"/>
</dbReference>
<keyword evidence="1" id="KW-0479">Metal-binding</keyword>
<keyword evidence="6" id="KW-0418">Kinase</keyword>
<dbReference type="PANTHER" id="PTHR21119:SF5">
    <property type="entry name" value="C2 DOMAIN-CONTAINING PROTEIN"/>
    <property type="match status" value="1"/>
</dbReference>
<dbReference type="GO" id="GO:0046872">
    <property type="term" value="F:metal ion binding"/>
    <property type="evidence" value="ECO:0007669"/>
    <property type="project" value="UniProtKB-KW"/>
</dbReference>
<dbReference type="PROSITE" id="PS50081">
    <property type="entry name" value="ZF_DAG_PE_2"/>
    <property type="match status" value="1"/>
</dbReference>
<name>A0A7G3AVB4_LUTLO</name>
<feature type="region of interest" description="Disordered" evidence="3">
    <location>
        <begin position="557"/>
        <end position="620"/>
    </location>
</feature>
<dbReference type="SMART" id="SM00109">
    <property type="entry name" value="C1"/>
    <property type="match status" value="1"/>
</dbReference>
<feature type="compositionally biased region" description="Basic residues" evidence="3">
    <location>
        <begin position="611"/>
        <end position="620"/>
    </location>
</feature>
<feature type="domain" description="C2" evidence="4">
    <location>
        <begin position="349"/>
        <end position="463"/>
    </location>
</feature>
<feature type="domain" description="Phorbol-ester/DAG-type" evidence="5">
    <location>
        <begin position="755"/>
        <end position="806"/>
    </location>
</feature>
<dbReference type="EMBL" id="GITU01007334">
    <property type="protein sequence ID" value="MBC1176037.1"/>
    <property type="molecule type" value="Transcribed_RNA"/>
</dbReference>
<dbReference type="AlphaFoldDB" id="A0A7G3AVB4"/>
<dbReference type="VEuPathDB" id="VectorBase:LLONM1_010509"/>
<dbReference type="InterPro" id="IPR046349">
    <property type="entry name" value="C1-like_sf"/>
</dbReference>
<feature type="compositionally biased region" description="Polar residues" evidence="3">
    <location>
        <begin position="572"/>
        <end position="600"/>
    </location>
</feature>
<dbReference type="PROSITE" id="PS00479">
    <property type="entry name" value="ZF_DAG_PE_1"/>
    <property type="match status" value="1"/>
</dbReference>
<keyword evidence="6" id="KW-0808">Transferase</keyword>
<reference evidence="6" key="1">
    <citation type="journal article" date="2020" name="BMC">
        <title>Leishmania infection induces a limited differential gene expression in the sand fly midgut.</title>
        <authorList>
            <person name="Coutinho-Abreu I.V."/>
            <person name="Serafim T.D."/>
            <person name="Meneses C."/>
            <person name="Kamhawi S."/>
            <person name="Oliveira F."/>
            <person name="Valenzuela J.G."/>
        </authorList>
    </citation>
    <scope>NUCLEOTIDE SEQUENCE</scope>
    <source>
        <strain evidence="6">Jacobina</strain>
        <tissue evidence="6">Midgut</tissue>
    </source>
</reference>
<dbReference type="Pfam" id="PF00168">
    <property type="entry name" value="C2"/>
    <property type="match status" value="1"/>
</dbReference>
<dbReference type="InterPro" id="IPR039934">
    <property type="entry name" value="C2CD2/C2CD2L"/>
</dbReference>
<dbReference type="InterPro" id="IPR002219">
    <property type="entry name" value="PKC_DAG/PE"/>
</dbReference>
<dbReference type="SUPFAM" id="SSF57889">
    <property type="entry name" value="Cysteine-rich domain"/>
    <property type="match status" value="1"/>
</dbReference>
<dbReference type="Gene3D" id="2.60.40.150">
    <property type="entry name" value="C2 domain"/>
    <property type="match status" value="1"/>
</dbReference>
<protein>
    <submittedName>
        <fullName evidence="6">Protein kinase c conserved region 1</fullName>
    </submittedName>
</protein>
<sequence>MLIFAWAVIALFVLWLCKFLYNKYVKKVKTDTAAVPADAKKVTPSASLAAAPLTDLADKTRRSEPKEILSSRDVRESSAKPLGRGIVRGGAKGGASGYVPPTPPMRKRLSRKSPGPELRRPSRVVQPPSNVVGPETISVTWTSQVFRWLYSDLVIVNELLHTWVQTINESMNKSLEEHGVAVEIVRVLPESPPPQLTNIFCAADETRQNDVTITMDCECTPVLQVKAFRQKSGKVETSHYKATISRFRGRLTIKMDYYKLLGDMRCEGYPDIRIGLNSIGAIKGTTDDETHLQEVVTEILIGAIRNTIYPVDFSIYSTCPRPMEPEPVEVPLNYPIHYDSLAGNMEHLNDARAQQIASNGVVSSGRRLLVKVLKGDGLAVAKDPFCVVEMDEPPQKNQTGVRQGANPVWDEHFLFDLSSLSAEILFEVYDRATTNADGQAKFLGLGLVGIDELAVGPASSQILTLQPRPYETEAVSGAITVEFVFIEGAEIPTGRRPYKLKNALKIDTHSPSFTDTANQNGNQKDIVDTAIKALEGGALHTNGHPSRSTLIIHSVQRRQPNRPLFKPGEPISHSSPHTTNGFNGNQREGNGMQTSTTPSDPQLLLDDDRGRSKKKRDFFGTLKRRLGRSKSRAKSVERDMIPIDAENPRGEIRSISADRGASIVNNNSTLSSAGCPPQQRLNVPTLDQSRRSSLSESSAISGISSTSTKTYVHEASTLVLETIENGVKRHFLVPLSIAQRPRWRRKGTKLHIYNDHTFVAKHLSGGLLCDVCNRSIPRRPGKQGYECRDCQTKCHKQCHVRTPQACTNPTVLSIELSKLNSAAADRSIRKL</sequence>
<keyword evidence="2" id="KW-0862">Zinc</keyword>
<evidence type="ECO:0000256" key="2">
    <source>
        <dbReference type="ARBA" id="ARBA00022833"/>
    </source>
</evidence>
<dbReference type="SUPFAM" id="SSF49562">
    <property type="entry name" value="C2 domain (Calcium/lipid-binding domain, CaLB)"/>
    <property type="match status" value="1"/>
</dbReference>
<accession>A0A7G3AVB4</accession>
<dbReference type="PANTHER" id="PTHR21119">
    <property type="entry name" value="C2 DOMAIN-CONTAINING PROTEIN"/>
    <property type="match status" value="1"/>
</dbReference>
<feature type="compositionally biased region" description="Gly residues" evidence="3">
    <location>
        <begin position="86"/>
        <end position="96"/>
    </location>
</feature>